<dbReference type="PROSITE" id="PS50050">
    <property type="entry name" value="TNFR_NGFR_2"/>
    <property type="match status" value="1"/>
</dbReference>
<comment type="caution">
    <text evidence="6">The sequence shown here is derived from an EMBL/GenBank/DDBJ whole genome shotgun (WGS) entry which is preliminary data.</text>
</comment>
<feature type="domain" description="TNFR-Cys" evidence="5">
    <location>
        <begin position="25"/>
        <end position="65"/>
    </location>
</feature>
<evidence type="ECO:0000259" key="5">
    <source>
        <dbReference type="PROSITE" id="PS50050"/>
    </source>
</evidence>
<keyword evidence="4" id="KW-0732">Signal</keyword>
<dbReference type="InterPro" id="IPR001368">
    <property type="entry name" value="TNFR/NGFR_Cys_rich_reg"/>
</dbReference>
<dbReference type="SMART" id="SM00208">
    <property type="entry name" value="TNFR"/>
    <property type="match status" value="1"/>
</dbReference>
<keyword evidence="3" id="KW-0472">Membrane</keyword>
<dbReference type="AlphaFoldDB" id="A0AAV2SB13"/>
<organism evidence="6 7">
    <name type="scientific">Meganyctiphanes norvegica</name>
    <name type="common">Northern krill</name>
    <name type="synonym">Thysanopoda norvegica</name>
    <dbReference type="NCBI Taxonomy" id="48144"/>
    <lineage>
        <taxon>Eukaryota</taxon>
        <taxon>Metazoa</taxon>
        <taxon>Ecdysozoa</taxon>
        <taxon>Arthropoda</taxon>
        <taxon>Crustacea</taxon>
        <taxon>Multicrustacea</taxon>
        <taxon>Malacostraca</taxon>
        <taxon>Eumalacostraca</taxon>
        <taxon>Eucarida</taxon>
        <taxon>Euphausiacea</taxon>
        <taxon>Euphausiidae</taxon>
        <taxon>Meganyctiphanes</taxon>
    </lineage>
</organism>
<accession>A0AAV2SB13</accession>
<comment type="caution">
    <text evidence="1">Lacks conserved residue(s) required for the propagation of feature annotation.</text>
</comment>
<protein>
    <recommendedName>
        <fullName evidence="5">TNFR-Cys domain-containing protein</fullName>
    </recommendedName>
</protein>
<evidence type="ECO:0000256" key="3">
    <source>
        <dbReference type="SAM" id="Phobius"/>
    </source>
</evidence>
<keyword evidence="3" id="KW-1133">Transmembrane helix</keyword>
<evidence type="ECO:0000313" key="7">
    <source>
        <dbReference type="Proteomes" id="UP001497623"/>
    </source>
</evidence>
<evidence type="ECO:0000256" key="4">
    <source>
        <dbReference type="SAM" id="SignalP"/>
    </source>
</evidence>
<sequence length="347" mass="39254">MVGRGWWLLLLSWFMLLLCALCGTWCRSGEEYYNSKAGRCLPCTPCHEPEMVVSVPCYLYQDAVCTPATQFLPPQKKSSIFDVAIFGPKSPVVSESLSNENNHKNTSKIHNAFRKTDENSQSIEKSRSFIQISDLNSELELNNQIDKSSLLITSNSAREKPKKHKQYHKHRHRHLGNHHSFQYLENVYSEGQASLLNNSISDSSIKSLRKSISSSHEEDLMLLTEEIAGATINKDNSDKVVEKKQEVAIKPKTFILYAVVIIGICGVLLIIIIVIHTSRFLRRQRRKGLSTNEHEESNDCLEESDGSEQLLHPDSPPSSSIKDAGKKSLLIEQFKQKLNHEHLFGPV</sequence>
<feature type="repeat" description="TNFR-Cys" evidence="1">
    <location>
        <begin position="25"/>
        <end position="65"/>
    </location>
</feature>
<evidence type="ECO:0000256" key="1">
    <source>
        <dbReference type="PROSITE-ProRule" id="PRU00206"/>
    </source>
</evidence>
<dbReference type="PROSITE" id="PS00652">
    <property type="entry name" value="TNFR_NGFR_1"/>
    <property type="match status" value="1"/>
</dbReference>
<feature type="chain" id="PRO_5044010792" description="TNFR-Cys domain-containing protein" evidence="4">
    <location>
        <begin position="23"/>
        <end position="347"/>
    </location>
</feature>
<evidence type="ECO:0000256" key="2">
    <source>
        <dbReference type="SAM" id="MobiDB-lite"/>
    </source>
</evidence>
<feature type="region of interest" description="Disordered" evidence="2">
    <location>
        <begin position="285"/>
        <end position="323"/>
    </location>
</feature>
<gene>
    <name evidence="6" type="ORF">MNOR_LOCUS35346</name>
</gene>
<keyword evidence="3" id="KW-0812">Transmembrane</keyword>
<reference evidence="6 7" key="1">
    <citation type="submission" date="2024-05" db="EMBL/GenBank/DDBJ databases">
        <authorList>
            <person name="Wallberg A."/>
        </authorList>
    </citation>
    <scope>NUCLEOTIDE SEQUENCE [LARGE SCALE GENOMIC DNA]</scope>
</reference>
<name>A0AAV2SB13_MEGNR</name>
<feature type="signal peptide" evidence="4">
    <location>
        <begin position="1"/>
        <end position="22"/>
    </location>
</feature>
<feature type="transmembrane region" description="Helical" evidence="3">
    <location>
        <begin position="254"/>
        <end position="277"/>
    </location>
</feature>
<dbReference type="EMBL" id="CAXKWB010058420">
    <property type="protein sequence ID" value="CAL4180702.1"/>
    <property type="molecule type" value="Genomic_DNA"/>
</dbReference>
<dbReference type="Proteomes" id="UP001497623">
    <property type="component" value="Unassembled WGS sequence"/>
</dbReference>
<evidence type="ECO:0000313" key="6">
    <source>
        <dbReference type="EMBL" id="CAL4180702.1"/>
    </source>
</evidence>
<keyword evidence="7" id="KW-1185">Reference proteome</keyword>
<proteinExistence type="predicted"/>